<keyword evidence="5 12" id="KW-0378">Hydrolase</keyword>
<dbReference type="AlphaFoldDB" id="A0A9D1RGR7"/>
<dbReference type="Proteomes" id="UP000824205">
    <property type="component" value="Unassembled WGS sequence"/>
</dbReference>
<feature type="domain" description="LexA repressor DNA-binding" evidence="15">
    <location>
        <begin position="31"/>
        <end position="90"/>
    </location>
</feature>
<keyword evidence="3 12" id="KW-0235">DNA replication</keyword>
<reference evidence="16" key="2">
    <citation type="submission" date="2021-04" db="EMBL/GenBank/DDBJ databases">
        <authorList>
            <person name="Gilroy R."/>
        </authorList>
    </citation>
    <scope>NUCLEOTIDE SEQUENCE</scope>
    <source>
        <strain evidence="16">421</strain>
    </source>
</reference>
<dbReference type="Gene3D" id="1.10.10.10">
    <property type="entry name" value="Winged helix-like DNA-binding domain superfamily/Winged helix DNA-binding domain"/>
    <property type="match status" value="1"/>
</dbReference>
<evidence type="ECO:0000256" key="3">
    <source>
        <dbReference type="ARBA" id="ARBA00022705"/>
    </source>
</evidence>
<accession>A0A9D1RGR7</accession>
<feature type="DNA-binding region" description="H-T-H motif" evidence="12">
    <location>
        <begin position="53"/>
        <end position="73"/>
    </location>
</feature>
<dbReference type="InterPro" id="IPR036388">
    <property type="entry name" value="WH-like_DNA-bd_sf"/>
</dbReference>
<dbReference type="GO" id="GO:0045892">
    <property type="term" value="P:negative regulation of DNA-templated transcription"/>
    <property type="evidence" value="ECO:0007669"/>
    <property type="project" value="UniProtKB-UniRule"/>
</dbReference>
<dbReference type="GO" id="GO:0006260">
    <property type="term" value="P:DNA replication"/>
    <property type="evidence" value="ECO:0007669"/>
    <property type="project" value="UniProtKB-UniRule"/>
</dbReference>
<comment type="similarity">
    <text evidence="1 12 13">Belongs to the peptidase S24 family.</text>
</comment>
<dbReference type="PRINTS" id="PR00726">
    <property type="entry name" value="LEXASERPTASE"/>
</dbReference>
<evidence type="ECO:0000313" key="16">
    <source>
        <dbReference type="EMBL" id="HIW86276.1"/>
    </source>
</evidence>
<organism evidence="16 17">
    <name type="scientific">Candidatus Eubacterium faecipullorum</name>
    <dbReference type="NCBI Taxonomy" id="2838571"/>
    <lineage>
        <taxon>Bacteria</taxon>
        <taxon>Bacillati</taxon>
        <taxon>Bacillota</taxon>
        <taxon>Clostridia</taxon>
        <taxon>Eubacteriales</taxon>
        <taxon>Eubacteriaceae</taxon>
        <taxon>Eubacterium</taxon>
    </lineage>
</organism>
<evidence type="ECO:0000256" key="12">
    <source>
        <dbReference type="HAMAP-Rule" id="MF_00015"/>
    </source>
</evidence>
<dbReference type="SUPFAM" id="SSF46785">
    <property type="entry name" value="Winged helix' DNA-binding domain"/>
    <property type="match status" value="1"/>
</dbReference>
<gene>
    <name evidence="12 16" type="primary">lexA</name>
    <name evidence="16" type="ORF">IAA48_07255</name>
</gene>
<dbReference type="HAMAP" id="MF_00015">
    <property type="entry name" value="LexA"/>
    <property type="match status" value="1"/>
</dbReference>
<evidence type="ECO:0000259" key="15">
    <source>
        <dbReference type="Pfam" id="PF01726"/>
    </source>
</evidence>
<dbReference type="PANTHER" id="PTHR33516">
    <property type="entry name" value="LEXA REPRESSOR"/>
    <property type="match status" value="1"/>
</dbReference>
<keyword evidence="8 12" id="KW-0238">DNA-binding</keyword>
<dbReference type="InterPro" id="IPR050077">
    <property type="entry name" value="LexA_repressor"/>
</dbReference>
<evidence type="ECO:0000256" key="10">
    <source>
        <dbReference type="ARBA" id="ARBA00023204"/>
    </source>
</evidence>
<evidence type="ECO:0000256" key="4">
    <source>
        <dbReference type="ARBA" id="ARBA00022763"/>
    </source>
</evidence>
<comment type="function">
    <text evidence="12">Represses a number of genes involved in the response to DNA damage (SOS response), including recA and lexA. In the presence of single-stranded DNA, RecA interacts with LexA causing an autocatalytic cleavage which disrupts the DNA-binding part of LexA, leading to derepression of the SOS regulon and eventually DNA repair.</text>
</comment>
<evidence type="ECO:0000259" key="14">
    <source>
        <dbReference type="Pfam" id="PF00717"/>
    </source>
</evidence>
<dbReference type="InterPro" id="IPR015927">
    <property type="entry name" value="Peptidase_S24_S26A/B/C"/>
</dbReference>
<proteinExistence type="inferred from homology"/>
<dbReference type="FunFam" id="2.10.109.10:FF:000001">
    <property type="entry name" value="LexA repressor"/>
    <property type="match status" value="1"/>
</dbReference>
<dbReference type="PANTHER" id="PTHR33516:SF2">
    <property type="entry name" value="LEXA REPRESSOR-RELATED"/>
    <property type="match status" value="1"/>
</dbReference>
<evidence type="ECO:0000256" key="8">
    <source>
        <dbReference type="ARBA" id="ARBA00023125"/>
    </source>
</evidence>
<evidence type="ECO:0000256" key="1">
    <source>
        <dbReference type="ARBA" id="ARBA00007484"/>
    </source>
</evidence>
<dbReference type="InterPro" id="IPR006197">
    <property type="entry name" value="Peptidase_S24_LexA"/>
</dbReference>
<dbReference type="InterPro" id="IPR006200">
    <property type="entry name" value="LexA"/>
</dbReference>
<reference evidence="16" key="1">
    <citation type="journal article" date="2021" name="PeerJ">
        <title>Extensive microbial diversity within the chicken gut microbiome revealed by metagenomics and culture.</title>
        <authorList>
            <person name="Gilroy R."/>
            <person name="Ravi A."/>
            <person name="Getino M."/>
            <person name="Pursley I."/>
            <person name="Horton D.L."/>
            <person name="Alikhan N.F."/>
            <person name="Baker D."/>
            <person name="Gharbi K."/>
            <person name="Hall N."/>
            <person name="Watson M."/>
            <person name="Adriaenssens E.M."/>
            <person name="Foster-Nyarko E."/>
            <person name="Jarju S."/>
            <person name="Secka A."/>
            <person name="Antonio M."/>
            <person name="Oren A."/>
            <person name="Chaudhuri R.R."/>
            <person name="La Ragione R."/>
            <person name="Hildebrand F."/>
            <person name="Pallen M.J."/>
        </authorList>
    </citation>
    <scope>NUCLEOTIDE SEQUENCE</scope>
    <source>
        <strain evidence="16">421</strain>
    </source>
</reference>
<protein>
    <recommendedName>
        <fullName evidence="12">LexA repressor</fullName>
        <ecNumber evidence="12">3.4.21.88</ecNumber>
    </recommendedName>
</protein>
<dbReference type="GO" id="GO:0009432">
    <property type="term" value="P:SOS response"/>
    <property type="evidence" value="ECO:0007669"/>
    <property type="project" value="UniProtKB-UniRule"/>
</dbReference>
<evidence type="ECO:0000256" key="6">
    <source>
        <dbReference type="ARBA" id="ARBA00022813"/>
    </source>
</evidence>
<keyword evidence="2 12" id="KW-0678">Repressor</keyword>
<keyword evidence="9 12" id="KW-0804">Transcription</keyword>
<evidence type="ECO:0000256" key="11">
    <source>
        <dbReference type="ARBA" id="ARBA00023236"/>
    </source>
</evidence>
<feature type="active site" description="For autocatalytic cleavage activity" evidence="12">
    <location>
        <position position="181"/>
    </location>
</feature>
<keyword evidence="7 12" id="KW-0805">Transcription regulation</keyword>
<feature type="site" description="Cleavage; by autolysis" evidence="12">
    <location>
        <begin position="111"/>
        <end position="112"/>
    </location>
</feature>
<name>A0A9D1RGR7_9FIRM</name>
<dbReference type="Pfam" id="PF00717">
    <property type="entry name" value="Peptidase_S24"/>
    <property type="match status" value="1"/>
</dbReference>
<evidence type="ECO:0000313" key="17">
    <source>
        <dbReference type="Proteomes" id="UP000824205"/>
    </source>
</evidence>
<evidence type="ECO:0000256" key="9">
    <source>
        <dbReference type="ARBA" id="ARBA00023163"/>
    </source>
</evidence>
<keyword evidence="11 12" id="KW-0742">SOS response</keyword>
<keyword evidence="4 12" id="KW-0227">DNA damage</keyword>
<keyword evidence="10 12" id="KW-0234">DNA repair</keyword>
<feature type="active site" description="For autocatalytic cleavage activity" evidence="12">
    <location>
        <position position="144"/>
    </location>
</feature>
<dbReference type="GO" id="GO:0003677">
    <property type="term" value="F:DNA binding"/>
    <property type="evidence" value="ECO:0007669"/>
    <property type="project" value="UniProtKB-UniRule"/>
</dbReference>
<evidence type="ECO:0000256" key="13">
    <source>
        <dbReference type="RuleBase" id="RU003991"/>
    </source>
</evidence>
<dbReference type="GO" id="GO:0006508">
    <property type="term" value="P:proteolysis"/>
    <property type="evidence" value="ECO:0007669"/>
    <property type="project" value="InterPro"/>
</dbReference>
<evidence type="ECO:0000256" key="5">
    <source>
        <dbReference type="ARBA" id="ARBA00022801"/>
    </source>
</evidence>
<dbReference type="InterPro" id="IPR006199">
    <property type="entry name" value="LexA_DNA-bd_dom"/>
</dbReference>
<dbReference type="InterPro" id="IPR036390">
    <property type="entry name" value="WH_DNA-bd_sf"/>
</dbReference>
<dbReference type="EMBL" id="DXGE01000032">
    <property type="protein sequence ID" value="HIW86276.1"/>
    <property type="molecule type" value="Genomic_DNA"/>
</dbReference>
<dbReference type="InterPro" id="IPR039418">
    <property type="entry name" value="LexA-like"/>
</dbReference>
<dbReference type="InterPro" id="IPR036286">
    <property type="entry name" value="LexA/Signal_pep-like_sf"/>
</dbReference>
<evidence type="ECO:0000256" key="2">
    <source>
        <dbReference type="ARBA" id="ARBA00022491"/>
    </source>
</evidence>
<dbReference type="CDD" id="cd06529">
    <property type="entry name" value="S24_LexA-like"/>
    <property type="match status" value="1"/>
</dbReference>
<dbReference type="SUPFAM" id="SSF51306">
    <property type="entry name" value="LexA/Signal peptidase"/>
    <property type="match status" value="1"/>
</dbReference>
<comment type="caution">
    <text evidence="16">The sequence shown here is derived from an EMBL/GenBank/DDBJ whole genome shotgun (WGS) entry which is preliminary data.</text>
</comment>
<dbReference type="NCBIfam" id="TIGR00498">
    <property type="entry name" value="lexA"/>
    <property type="match status" value="1"/>
</dbReference>
<dbReference type="Gene3D" id="2.10.109.10">
    <property type="entry name" value="Umud Fragment, subunit A"/>
    <property type="match status" value="1"/>
</dbReference>
<dbReference type="Pfam" id="PF01726">
    <property type="entry name" value="LexA_DNA_bind"/>
    <property type="match status" value="1"/>
</dbReference>
<comment type="catalytic activity">
    <reaction evidence="12">
        <text>Hydrolysis of Ala-|-Gly bond in repressor LexA.</text>
        <dbReference type="EC" id="3.4.21.88"/>
    </reaction>
</comment>
<comment type="subunit">
    <text evidence="12">Homodimer.</text>
</comment>
<dbReference type="GO" id="GO:0006281">
    <property type="term" value="P:DNA repair"/>
    <property type="evidence" value="ECO:0007669"/>
    <property type="project" value="UniProtKB-UniRule"/>
</dbReference>
<dbReference type="CDD" id="cd00090">
    <property type="entry name" value="HTH_ARSR"/>
    <property type="match status" value="1"/>
</dbReference>
<dbReference type="EC" id="3.4.21.88" evidence="12"/>
<keyword evidence="6 12" id="KW-0068">Autocatalytic cleavage</keyword>
<evidence type="ECO:0000256" key="7">
    <source>
        <dbReference type="ARBA" id="ARBA00023015"/>
    </source>
</evidence>
<feature type="domain" description="Peptidase S24/S26A/S26B/S26C" evidence="14">
    <location>
        <begin position="104"/>
        <end position="214"/>
    </location>
</feature>
<dbReference type="GO" id="GO:0004252">
    <property type="term" value="F:serine-type endopeptidase activity"/>
    <property type="evidence" value="ECO:0007669"/>
    <property type="project" value="UniProtKB-UniRule"/>
</dbReference>
<dbReference type="InterPro" id="IPR011991">
    <property type="entry name" value="ArsR-like_HTH"/>
</dbReference>
<sequence>MHAHGTIFQVYIIVYKIPIITAVKALNRINKTQQAVLDYIQRIIGERGVAPSVREIGEAVGLRSTSTVQYNLNALEKAGYIERDPNRKRTLRLTGGSARSVSVPLLGTVTAGMPILAQEQIEEYIPAAVDANGEYFALHVRGDSMINAHIQDGDIIIVRRTPVAKNGDIVVALIDDEATVKRFYKEKGHFRLQPENEDYEPIIVNEVAVLGKVVSLIRNYGE</sequence>